<dbReference type="AlphaFoldDB" id="A0A5K7YXR7"/>
<dbReference type="PROSITE" id="PS51832">
    <property type="entry name" value="HD_GYP"/>
    <property type="match status" value="1"/>
</dbReference>
<feature type="transmembrane region" description="Helical" evidence="6">
    <location>
        <begin position="354"/>
        <end position="373"/>
    </location>
</feature>
<dbReference type="Pfam" id="PF02743">
    <property type="entry name" value="dCache_1"/>
    <property type="match status" value="1"/>
</dbReference>
<dbReference type="InterPro" id="IPR029151">
    <property type="entry name" value="Sensor-like_sf"/>
</dbReference>
<dbReference type="InterPro" id="IPR052020">
    <property type="entry name" value="Cyclic_di-GMP/3'3'-cGAMP_PDE"/>
</dbReference>
<dbReference type="GO" id="GO:0005886">
    <property type="term" value="C:plasma membrane"/>
    <property type="evidence" value="ECO:0007669"/>
    <property type="project" value="UniProtKB-SubCell"/>
</dbReference>
<dbReference type="KEGG" id="dwd:DSCW_15730"/>
<evidence type="ECO:0000259" key="7">
    <source>
        <dbReference type="PROSITE" id="PS51832"/>
    </source>
</evidence>
<dbReference type="SUPFAM" id="SSF103190">
    <property type="entry name" value="Sensory domain-like"/>
    <property type="match status" value="1"/>
</dbReference>
<reference evidence="8 9" key="1">
    <citation type="submission" date="2019-11" db="EMBL/GenBank/DDBJ databases">
        <title>Comparative genomics of hydrocarbon-degrading Desulfosarcina strains.</title>
        <authorList>
            <person name="Watanabe M."/>
            <person name="Kojima H."/>
            <person name="Fukui M."/>
        </authorList>
    </citation>
    <scope>NUCLEOTIDE SEQUENCE [LARGE SCALE GENOMIC DNA]</scope>
    <source>
        <strain evidence="8 9">PP31</strain>
    </source>
</reference>
<dbReference type="PANTHER" id="PTHR45228">
    <property type="entry name" value="CYCLIC DI-GMP PHOSPHODIESTERASE TM_0186-RELATED"/>
    <property type="match status" value="1"/>
</dbReference>
<dbReference type="OrthoDB" id="9769359at2"/>
<protein>
    <recommendedName>
        <fullName evidence="7">HD-GYP domain-containing protein</fullName>
    </recommendedName>
</protein>
<sequence>MPLRIRRYPFYVGIATLIVFIVVVLTGLFLWISHRESKIAAFQTADRLFSEINAKVLQRYESALESVAVLADSAARMPGMASPPVGGGLTHSGMELMLSSLEFNDELFSVYVGYDDGTFIQIAAIRENPEVRRLFEAPQKAFFVLRTISADTEGALKQRWLFLDRQRQVIGERSGLDPDYDPRTRPWYIRANRETTAFYTRPYIFSSTRLPGITCAERLIDGGGVFGADITLDQFSRSLKKQKVSDNGMLFLFDRSGRVIAHPTQDAVRVGAHEALVFISAETSDDPRVRSVVADVRKKPDGNINCTREIRIDGIDYLVRSTPIKAGLKFDQILASIAPVSDFTGHIRRMQQRVFLFSGLLLLLVLPLVLLVSKKISRSLILLEVESRKIGQRDFSESAAFDSSIKEIHALIRAFVLMKRTIRKLLKEQRKLFSDLTKLIAGAIDAKSPYTGGHCARVPELAKMLAEAACDTTKGPLADFSMETEDQRWEFEVAAWLHDCGKVTTPEFVVDKATKLETIYNRIHEIRMRFEVLLRDAEIDYYRGRLAGDEDEAFLERRLEKSRLQIAEDFAFVAQCNIGSELMADENIARLKKIAMTTWLRHLDDRIGISPDEALLKNASPPPSLPVVEPLLADKPEHIVPRPQPAAPTDNDYGFNMEIPENQYNLGELYNLSIRKGTLSPEDRFKINEHIIQTIIMLGRLDFPEYLQQVPEFAGAHHETMDGTGYPRGLRKREMSVQARIIAIADIFEALTAADRPYKTPKTVNEALGIMSRMRDDAHIDGDLFDLFLKSRIYKKYARQYLAPEQLDGVNIDSYRSSAAGKKTPVA</sequence>
<comment type="subcellular location">
    <subcellularLocation>
        <location evidence="1">Cell membrane</location>
        <topology evidence="1">Multi-pass membrane protein</topology>
    </subcellularLocation>
</comment>
<dbReference type="PANTHER" id="PTHR45228:SF5">
    <property type="entry name" value="CYCLIC DI-GMP PHOSPHODIESTERASE VC_1348-RELATED"/>
    <property type="match status" value="1"/>
</dbReference>
<evidence type="ECO:0000313" key="9">
    <source>
        <dbReference type="Proteomes" id="UP000427769"/>
    </source>
</evidence>
<evidence type="ECO:0000256" key="1">
    <source>
        <dbReference type="ARBA" id="ARBA00004651"/>
    </source>
</evidence>
<dbReference type="RefSeq" id="WP_155303207.1">
    <property type="nucleotide sequence ID" value="NZ_AP021875.1"/>
</dbReference>
<evidence type="ECO:0000256" key="5">
    <source>
        <dbReference type="ARBA" id="ARBA00023136"/>
    </source>
</evidence>
<feature type="transmembrane region" description="Helical" evidence="6">
    <location>
        <begin position="12"/>
        <end position="32"/>
    </location>
</feature>
<gene>
    <name evidence="8" type="ORF">DSCW_15730</name>
</gene>
<feature type="domain" description="HD-GYP" evidence="7">
    <location>
        <begin position="599"/>
        <end position="804"/>
    </location>
</feature>
<dbReference type="InterPro" id="IPR033479">
    <property type="entry name" value="dCache_1"/>
</dbReference>
<evidence type="ECO:0000256" key="2">
    <source>
        <dbReference type="ARBA" id="ARBA00022475"/>
    </source>
</evidence>
<keyword evidence="5 6" id="KW-0472">Membrane</keyword>
<dbReference type="SUPFAM" id="SSF109604">
    <property type="entry name" value="HD-domain/PDEase-like"/>
    <property type="match status" value="2"/>
</dbReference>
<dbReference type="SMART" id="SM00471">
    <property type="entry name" value="HDc"/>
    <property type="match status" value="1"/>
</dbReference>
<keyword evidence="4 6" id="KW-1133">Transmembrane helix</keyword>
<evidence type="ECO:0000256" key="6">
    <source>
        <dbReference type="SAM" id="Phobius"/>
    </source>
</evidence>
<evidence type="ECO:0000313" key="8">
    <source>
        <dbReference type="EMBL" id="BBO74156.1"/>
    </source>
</evidence>
<keyword evidence="9" id="KW-1185">Reference proteome</keyword>
<keyword evidence="3 6" id="KW-0812">Transmembrane</keyword>
<evidence type="ECO:0000256" key="4">
    <source>
        <dbReference type="ARBA" id="ARBA00022989"/>
    </source>
</evidence>
<keyword evidence="2" id="KW-1003">Cell membrane</keyword>
<dbReference type="Gene3D" id="3.30.450.20">
    <property type="entry name" value="PAS domain"/>
    <property type="match status" value="2"/>
</dbReference>
<dbReference type="Gene3D" id="1.10.3210.10">
    <property type="entry name" value="Hypothetical protein af1432"/>
    <property type="match status" value="2"/>
</dbReference>
<dbReference type="Proteomes" id="UP000427769">
    <property type="component" value="Chromosome"/>
</dbReference>
<accession>A0A5K7YXR7</accession>
<dbReference type="Gene3D" id="6.10.340.10">
    <property type="match status" value="1"/>
</dbReference>
<evidence type="ECO:0000256" key="3">
    <source>
        <dbReference type="ARBA" id="ARBA00022692"/>
    </source>
</evidence>
<organism evidence="8 9">
    <name type="scientific">Desulfosarcina widdelii</name>
    <dbReference type="NCBI Taxonomy" id="947919"/>
    <lineage>
        <taxon>Bacteria</taxon>
        <taxon>Pseudomonadati</taxon>
        <taxon>Thermodesulfobacteriota</taxon>
        <taxon>Desulfobacteria</taxon>
        <taxon>Desulfobacterales</taxon>
        <taxon>Desulfosarcinaceae</taxon>
        <taxon>Desulfosarcina</taxon>
    </lineage>
</organism>
<dbReference type="EMBL" id="AP021875">
    <property type="protein sequence ID" value="BBO74156.1"/>
    <property type="molecule type" value="Genomic_DNA"/>
</dbReference>
<dbReference type="CDD" id="cd00077">
    <property type="entry name" value="HDc"/>
    <property type="match status" value="1"/>
</dbReference>
<dbReference type="Pfam" id="PF13487">
    <property type="entry name" value="HD_5"/>
    <property type="match status" value="1"/>
</dbReference>
<dbReference type="InterPro" id="IPR003607">
    <property type="entry name" value="HD/PDEase_dom"/>
</dbReference>
<name>A0A5K7YXR7_9BACT</name>
<dbReference type="InterPro" id="IPR037522">
    <property type="entry name" value="HD_GYP_dom"/>
</dbReference>
<proteinExistence type="predicted"/>